<dbReference type="InterPro" id="IPR036388">
    <property type="entry name" value="WH-like_DNA-bd_sf"/>
</dbReference>
<dbReference type="SUPFAM" id="SSF46785">
    <property type="entry name" value="Winged helix' DNA-binding domain"/>
    <property type="match status" value="1"/>
</dbReference>
<proteinExistence type="predicted"/>
<dbReference type="SUPFAM" id="SSF100950">
    <property type="entry name" value="NagB/RpiA/CoA transferase-like"/>
    <property type="match status" value="1"/>
</dbReference>
<dbReference type="GO" id="GO:0003700">
    <property type="term" value="F:DNA-binding transcription factor activity"/>
    <property type="evidence" value="ECO:0007669"/>
    <property type="project" value="InterPro"/>
</dbReference>
<comment type="caution">
    <text evidence="4">The sequence shown here is derived from an EMBL/GenBank/DDBJ whole genome shotgun (WGS) entry which is preliminary data.</text>
</comment>
<evidence type="ECO:0000313" key="5">
    <source>
        <dbReference type="Proteomes" id="UP000611762"/>
    </source>
</evidence>
<sequence length="251" mass="27507">MYQSERKQEILSILSECTYATVEDLANKLHISASSIRRDLSELASRGLVVRSYGGAELSNSQKRFVPFSARRHKNSAVKRAMAETAETFIKSGDVVFLDDSSSAYFTAEKLCTRKDITVVTTSVDVLFLLSQSDVTTYSAGGLLNRENRTCLTGSFADSIIRKFHADWCIFSVKSLDAGGVLSDCVEPGVAVLNTMMECAEKTMFLCDSSKLGSRSTFVQCNISDLDVVLSNADIPAFLTSLPENVQFVQV</sequence>
<dbReference type="InterPro" id="IPR036390">
    <property type="entry name" value="WH_DNA-bd_sf"/>
</dbReference>
<evidence type="ECO:0000256" key="2">
    <source>
        <dbReference type="ARBA" id="ARBA00023163"/>
    </source>
</evidence>
<dbReference type="PANTHER" id="PTHR30363:SF55">
    <property type="entry name" value="HTH-TYPE TRANSCRIPTIONAL REGULATOR ULAR"/>
    <property type="match status" value="1"/>
</dbReference>
<keyword evidence="2" id="KW-0804">Transcription</keyword>
<dbReference type="Pfam" id="PF08220">
    <property type="entry name" value="HTH_DeoR"/>
    <property type="match status" value="1"/>
</dbReference>
<dbReference type="Proteomes" id="UP000611762">
    <property type="component" value="Unassembled WGS sequence"/>
</dbReference>
<dbReference type="SMART" id="SM00420">
    <property type="entry name" value="HTH_DEOR"/>
    <property type="match status" value="1"/>
</dbReference>
<dbReference type="Gene3D" id="1.10.10.10">
    <property type="entry name" value="Winged helix-like DNA-binding domain superfamily/Winged helix DNA-binding domain"/>
    <property type="match status" value="1"/>
</dbReference>
<dbReference type="AlphaFoldDB" id="A0A926DLP6"/>
<accession>A0A926DLP6</accession>
<organism evidence="4 5">
    <name type="scientific">Congzhengia minquanensis</name>
    <dbReference type="NCBI Taxonomy" id="2763657"/>
    <lineage>
        <taxon>Bacteria</taxon>
        <taxon>Bacillati</taxon>
        <taxon>Bacillota</taxon>
        <taxon>Clostridia</taxon>
        <taxon>Eubacteriales</taxon>
        <taxon>Oscillospiraceae</taxon>
        <taxon>Congzhengia</taxon>
    </lineage>
</organism>
<dbReference type="Gene3D" id="3.40.50.1360">
    <property type="match status" value="1"/>
</dbReference>
<dbReference type="RefSeq" id="WP_249313304.1">
    <property type="nucleotide sequence ID" value="NZ_JACRSU010000003.1"/>
</dbReference>
<evidence type="ECO:0000259" key="3">
    <source>
        <dbReference type="PROSITE" id="PS51000"/>
    </source>
</evidence>
<dbReference type="PRINTS" id="PR00037">
    <property type="entry name" value="HTHLACR"/>
</dbReference>
<keyword evidence="1" id="KW-0805">Transcription regulation</keyword>
<dbReference type="PANTHER" id="PTHR30363">
    <property type="entry name" value="HTH-TYPE TRANSCRIPTIONAL REGULATOR SRLR-RELATED"/>
    <property type="match status" value="1"/>
</dbReference>
<dbReference type="SMART" id="SM01134">
    <property type="entry name" value="DeoRC"/>
    <property type="match status" value="1"/>
</dbReference>
<evidence type="ECO:0000256" key="1">
    <source>
        <dbReference type="ARBA" id="ARBA00023015"/>
    </source>
</evidence>
<gene>
    <name evidence="4" type="ORF">H8698_09815</name>
</gene>
<dbReference type="EMBL" id="JACRSU010000003">
    <property type="protein sequence ID" value="MBC8541270.1"/>
    <property type="molecule type" value="Genomic_DNA"/>
</dbReference>
<dbReference type="InterPro" id="IPR037171">
    <property type="entry name" value="NagB/RpiA_transferase-like"/>
</dbReference>
<dbReference type="InterPro" id="IPR050313">
    <property type="entry name" value="Carb_Metab_HTH_regulators"/>
</dbReference>
<reference evidence="4" key="1">
    <citation type="submission" date="2020-08" db="EMBL/GenBank/DDBJ databases">
        <title>Genome public.</title>
        <authorList>
            <person name="Liu C."/>
            <person name="Sun Q."/>
        </authorList>
    </citation>
    <scope>NUCLEOTIDE SEQUENCE</scope>
    <source>
        <strain evidence="4">H8</strain>
    </source>
</reference>
<dbReference type="InterPro" id="IPR001034">
    <property type="entry name" value="DeoR_HTH"/>
</dbReference>
<keyword evidence="5" id="KW-1185">Reference proteome</keyword>
<dbReference type="PROSITE" id="PS51000">
    <property type="entry name" value="HTH_DEOR_2"/>
    <property type="match status" value="1"/>
</dbReference>
<dbReference type="InterPro" id="IPR014036">
    <property type="entry name" value="DeoR-like_C"/>
</dbReference>
<name>A0A926DLP6_9FIRM</name>
<feature type="domain" description="HTH deoR-type" evidence="3">
    <location>
        <begin position="3"/>
        <end position="58"/>
    </location>
</feature>
<dbReference type="Pfam" id="PF00455">
    <property type="entry name" value="DeoRC"/>
    <property type="match status" value="1"/>
</dbReference>
<evidence type="ECO:0000313" key="4">
    <source>
        <dbReference type="EMBL" id="MBC8541270.1"/>
    </source>
</evidence>
<protein>
    <submittedName>
        <fullName evidence="4">DeoR/GlpR transcriptional regulator</fullName>
    </submittedName>
</protein>